<dbReference type="KEGG" id="nay:HYG81_02610"/>
<reference evidence="3 4" key="1">
    <citation type="submission" date="2020-07" db="EMBL/GenBank/DDBJ databases">
        <title>Natrinema (YPL30) sp. nov. and Haloterrigena xxxxxx (YPL8) sp. nov., isolated from a salt mine.</title>
        <authorList>
            <person name="Cui H."/>
        </authorList>
    </citation>
    <scope>NUCLEOTIDE SEQUENCE [LARGE SCALE GENOMIC DNA]</scope>
    <source>
        <strain evidence="3 4">YPL13</strain>
    </source>
</reference>
<feature type="transmembrane region" description="Helical" evidence="2">
    <location>
        <begin position="6"/>
        <end position="24"/>
    </location>
</feature>
<dbReference type="AlphaFoldDB" id="A0A7D6H3J0"/>
<keyword evidence="2" id="KW-1133">Transmembrane helix</keyword>
<feature type="region of interest" description="Disordered" evidence="1">
    <location>
        <begin position="148"/>
        <end position="171"/>
    </location>
</feature>
<feature type="transmembrane region" description="Helical" evidence="2">
    <location>
        <begin position="85"/>
        <end position="110"/>
    </location>
</feature>
<evidence type="ECO:0000256" key="1">
    <source>
        <dbReference type="SAM" id="MobiDB-lite"/>
    </source>
</evidence>
<feature type="transmembrane region" description="Helical" evidence="2">
    <location>
        <begin position="122"/>
        <end position="141"/>
    </location>
</feature>
<proteinExistence type="predicted"/>
<keyword evidence="2" id="KW-0472">Membrane</keyword>
<keyword evidence="2" id="KW-0812">Transmembrane</keyword>
<dbReference type="Pfam" id="PF04307">
    <property type="entry name" value="YdjM"/>
    <property type="match status" value="1"/>
</dbReference>
<accession>A0A7D6H3J0</accession>
<dbReference type="GO" id="GO:0016787">
    <property type="term" value="F:hydrolase activity"/>
    <property type="evidence" value="ECO:0007669"/>
    <property type="project" value="UniProtKB-KW"/>
</dbReference>
<evidence type="ECO:0000256" key="2">
    <source>
        <dbReference type="SAM" id="Phobius"/>
    </source>
</evidence>
<organism evidence="3 4">
    <name type="scientific">Natrinema zhouii</name>
    <dbReference type="NCBI Taxonomy" id="1710539"/>
    <lineage>
        <taxon>Archaea</taxon>
        <taxon>Methanobacteriati</taxon>
        <taxon>Methanobacteriota</taxon>
        <taxon>Stenosarchaea group</taxon>
        <taxon>Halobacteria</taxon>
        <taxon>Halobacteriales</taxon>
        <taxon>Natrialbaceae</taxon>
        <taxon>Natrinema</taxon>
    </lineage>
</organism>
<dbReference type="Proteomes" id="UP000510869">
    <property type="component" value="Chromosome"/>
</dbReference>
<evidence type="ECO:0000313" key="4">
    <source>
        <dbReference type="Proteomes" id="UP000510869"/>
    </source>
</evidence>
<evidence type="ECO:0000313" key="3">
    <source>
        <dbReference type="EMBL" id="QLK26527.1"/>
    </source>
</evidence>
<dbReference type="OrthoDB" id="118042at2157"/>
<keyword evidence="3" id="KW-0378">Hydrolase</keyword>
<dbReference type="InterPro" id="IPR007404">
    <property type="entry name" value="YdjM-like"/>
</dbReference>
<dbReference type="EMBL" id="CP059154">
    <property type="protein sequence ID" value="QLK26527.1"/>
    <property type="molecule type" value="Genomic_DNA"/>
</dbReference>
<protein>
    <submittedName>
        <fullName evidence="3">Metal-dependent hydrolase</fullName>
    </submittedName>
</protein>
<keyword evidence="4" id="KW-1185">Reference proteome</keyword>
<gene>
    <name evidence="3" type="ORF">HYG81_02610</name>
</gene>
<name>A0A7D6H3J0_9EURY</name>
<feature type="compositionally biased region" description="Basic and acidic residues" evidence="1">
    <location>
        <begin position="161"/>
        <end position="171"/>
    </location>
</feature>
<feature type="transmembrane region" description="Helical" evidence="2">
    <location>
        <begin position="60"/>
        <end position="78"/>
    </location>
</feature>
<dbReference type="GeneID" id="56142061"/>
<sequence length="171" mass="18435">MEAERALFLVGAFATHAVVGYALVRGFTDADPRLGIALGLFPDVDFWFPAAWGWPFVHRGLTHTPLFAAAIVFGAYVVRRNRSDALAAGLAIGSHLAIDSLSPMGIKWLFPLGTTTGLGVPVHGMVATLLWWTASIGVLLWRTDELPSNRHRSSDSGAASGHDEKLSRRSD</sequence>
<dbReference type="RefSeq" id="WP_180841700.1">
    <property type="nucleotide sequence ID" value="NZ_CP059154.1"/>
</dbReference>